<dbReference type="CDD" id="cd00033">
    <property type="entry name" value="CCP"/>
    <property type="match status" value="1"/>
</dbReference>
<keyword evidence="4" id="KW-0272">Extracellular matrix</keyword>
<dbReference type="SUPFAM" id="SSF56436">
    <property type="entry name" value="C-type lectin-like"/>
    <property type="match status" value="5"/>
</dbReference>
<dbReference type="InterPro" id="IPR013783">
    <property type="entry name" value="Ig-like_fold"/>
</dbReference>
<evidence type="ECO:0000256" key="16">
    <source>
        <dbReference type="PROSITE-ProRule" id="PRU00323"/>
    </source>
</evidence>
<feature type="disulfide bond" evidence="16">
    <location>
        <begin position="297"/>
        <end position="318"/>
    </location>
</feature>
<dbReference type="InterPro" id="IPR001304">
    <property type="entry name" value="C-type_lectin-like"/>
</dbReference>
<dbReference type="InterPro" id="IPR000538">
    <property type="entry name" value="Link_dom"/>
</dbReference>
<evidence type="ECO:0000256" key="4">
    <source>
        <dbReference type="ARBA" id="ARBA00022530"/>
    </source>
</evidence>
<keyword evidence="10" id="KW-0325">Glycoprotein</keyword>
<organism evidence="24 25">
    <name type="scientific">Denticeps clupeoides</name>
    <name type="common">denticle herring</name>
    <dbReference type="NCBI Taxonomy" id="299321"/>
    <lineage>
        <taxon>Eukaryota</taxon>
        <taxon>Metazoa</taxon>
        <taxon>Chordata</taxon>
        <taxon>Craniata</taxon>
        <taxon>Vertebrata</taxon>
        <taxon>Euteleostomi</taxon>
        <taxon>Actinopterygii</taxon>
        <taxon>Neopterygii</taxon>
        <taxon>Teleostei</taxon>
        <taxon>Clupei</taxon>
        <taxon>Clupeiformes</taxon>
        <taxon>Denticipitoidei</taxon>
        <taxon>Denticipitidae</taxon>
        <taxon>Denticeps</taxon>
    </lineage>
</organism>
<dbReference type="InterPro" id="IPR035976">
    <property type="entry name" value="Sushi/SCR/CCP_sf"/>
</dbReference>
<evidence type="ECO:0000256" key="6">
    <source>
        <dbReference type="ARBA" id="ARBA00022729"/>
    </source>
</evidence>
<evidence type="ECO:0000256" key="15">
    <source>
        <dbReference type="PROSITE-ProRule" id="PRU00302"/>
    </source>
</evidence>
<dbReference type="FunFam" id="3.10.100.10:FF:000011">
    <property type="entry name" value="Aggrecan core protein"/>
    <property type="match status" value="1"/>
</dbReference>
<evidence type="ECO:0000256" key="17">
    <source>
        <dbReference type="SAM" id="MobiDB-lite"/>
    </source>
</evidence>
<evidence type="ECO:0000256" key="13">
    <source>
        <dbReference type="ARBA" id="ARBA00042947"/>
    </source>
</evidence>
<dbReference type="InterPro" id="IPR003599">
    <property type="entry name" value="Ig_sub"/>
</dbReference>
<dbReference type="GO" id="GO:0001501">
    <property type="term" value="P:skeletal system development"/>
    <property type="evidence" value="ECO:0007669"/>
    <property type="project" value="TreeGrafter"/>
</dbReference>
<dbReference type="InterPro" id="IPR000742">
    <property type="entry name" value="EGF"/>
</dbReference>
<dbReference type="GO" id="GO:0005540">
    <property type="term" value="F:hyaluronic acid binding"/>
    <property type="evidence" value="ECO:0007669"/>
    <property type="project" value="InterPro"/>
</dbReference>
<dbReference type="GO" id="GO:0046872">
    <property type="term" value="F:metal ion binding"/>
    <property type="evidence" value="ECO:0007669"/>
    <property type="project" value="UniProtKB-KW"/>
</dbReference>
<feature type="disulfide bond" evidence="15">
    <location>
        <begin position="1240"/>
        <end position="1267"/>
    </location>
</feature>
<dbReference type="FunFam" id="3.10.100.10:FF:000009">
    <property type="entry name" value="Aggrecan core protein"/>
    <property type="match status" value="1"/>
</dbReference>
<dbReference type="GO" id="GO:0007417">
    <property type="term" value="P:central nervous system development"/>
    <property type="evidence" value="ECO:0007669"/>
    <property type="project" value="TreeGrafter"/>
</dbReference>
<keyword evidence="3" id="KW-0964">Secreted</keyword>
<evidence type="ECO:0000256" key="3">
    <source>
        <dbReference type="ARBA" id="ARBA00022525"/>
    </source>
</evidence>
<dbReference type="FunFam" id="3.10.100.10:FF:000003">
    <property type="entry name" value="Versican core protein"/>
    <property type="match status" value="1"/>
</dbReference>
<dbReference type="CDD" id="cd03517">
    <property type="entry name" value="Link_domain_CSPGs_modules_1_3"/>
    <property type="match status" value="2"/>
</dbReference>
<feature type="chain" id="PRO_5044204032" description="Aggrecan core protein" evidence="18">
    <location>
        <begin position="19"/>
        <end position="1288"/>
    </location>
</feature>
<dbReference type="Proteomes" id="UP000694580">
    <property type="component" value="Unplaced"/>
</dbReference>
<evidence type="ECO:0000259" key="19">
    <source>
        <dbReference type="PROSITE" id="PS50026"/>
    </source>
</evidence>
<dbReference type="FunFam" id="2.10.70.10:FF:000003">
    <property type="entry name" value="Versican core protein"/>
    <property type="match status" value="1"/>
</dbReference>
<name>A0AAY4CFJ0_9TELE</name>
<reference evidence="24" key="2">
    <citation type="submission" date="2025-09" db="UniProtKB">
        <authorList>
            <consortium name="Ensembl"/>
        </authorList>
    </citation>
    <scope>IDENTIFICATION</scope>
</reference>
<dbReference type="Gene3D" id="3.10.100.10">
    <property type="entry name" value="Mannose-Binding Protein A, subunit A"/>
    <property type="match status" value="5"/>
</dbReference>
<feature type="domain" description="Link" evidence="23">
    <location>
        <begin position="453"/>
        <end position="548"/>
    </location>
</feature>
<dbReference type="PROSITE" id="PS50835">
    <property type="entry name" value="IG_LIKE"/>
    <property type="match status" value="1"/>
</dbReference>
<dbReference type="InterPro" id="IPR013106">
    <property type="entry name" value="Ig_V-set"/>
</dbReference>
<dbReference type="PROSITE" id="PS01241">
    <property type="entry name" value="LINK_1"/>
    <property type="match status" value="3"/>
</dbReference>
<comment type="subcellular location">
    <subcellularLocation>
        <location evidence="1">Secreted</location>
        <location evidence="1">Extracellular space</location>
        <location evidence="1">Extracellular matrix</location>
    </subcellularLocation>
</comment>
<keyword evidence="14" id="KW-0245">EGF-like domain</keyword>
<dbReference type="InterPro" id="IPR033987">
    <property type="entry name" value="CSPG_CTLD"/>
</dbReference>
<evidence type="ECO:0000256" key="7">
    <source>
        <dbReference type="ARBA" id="ARBA00022737"/>
    </source>
</evidence>
<dbReference type="InterPro" id="IPR018378">
    <property type="entry name" value="C-type_lectin_CS"/>
</dbReference>
<dbReference type="PROSITE" id="PS50026">
    <property type="entry name" value="EGF_3"/>
    <property type="match status" value="1"/>
</dbReference>
<feature type="domain" description="Sushi" evidence="22">
    <location>
        <begin position="1209"/>
        <end position="1269"/>
    </location>
</feature>
<evidence type="ECO:0000259" key="21">
    <source>
        <dbReference type="PROSITE" id="PS50835"/>
    </source>
</evidence>
<keyword evidence="7" id="KW-0677">Repeat</keyword>
<evidence type="ECO:0000256" key="10">
    <source>
        <dbReference type="ARBA" id="ARBA00023180"/>
    </source>
</evidence>
<dbReference type="PANTHER" id="PTHR22804">
    <property type="entry name" value="AGGRECAN/VERSICAN PROTEOGLYCAN"/>
    <property type="match status" value="1"/>
</dbReference>
<feature type="disulfide bond" evidence="14">
    <location>
        <begin position="1052"/>
        <end position="1062"/>
    </location>
</feature>
<dbReference type="Gene3D" id="2.60.40.10">
    <property type="entry name" value="Immunoglobulins"/>
    <property type="match status" value="1"/>
</dbReference>
<dbReference type="InterPro" id="IPR016186">
    <property type="entry name" value="C-type_lectin-like/link_sf"/>
</dbReference>
<evidence type="ECO:0000256" key="2">
    <source>
        <dbReference type="ARBA" id="ARBA00006838"/>
    </source>
</evidence>
<evidence type="ECO:0000256" key="9">
    <source>
        <dbReference type="ARBA" id="ARBA00023157"/>
    </source>
</evidence>
<feature type="disulfide bond" evidence="16">
    <location>
        <begin position="199"/>
        <end position="220"/>
    </location>
</feature>
<keyword evidence="6 18" id="KW-0732">Signal</keyword>
<feature type="domain" description="EGF-like" evidence="19">
    <location>
        <begin position="1048"/>
        <end position="1087"/>
    </location>
</feature>
<dbReference type="CDD" id="cd03588">
    <property type="entry name" value="CLECT_CSPGs"/>
    <property type="match status" value="1"/>
</dbReference>
<evidence type="ECO:0000259" key="20">
    <source>
        <dbReference type="PROSITE" id="PS50041"/>
    </source>
</evidence>
<evidence type="ECO:0000259" key="23">
    <source>
        <dbReference type="PROSITE" id="PS50963"/>
    </source>
</evidence>
<comment type="caution">
    <text evidence="14">Lacks conserved residue(s) required for the propagation of feature annotation.</text>
</comment>
<evidence type="ECO:0000256" key="5">
    <source>
        <dbReference type="ARBA" id="ARBA00022723"/>
    </source>
</evidence>
<feature type="signal peptide" evidence="18">
    <location>
        <begin position="1"/>
        <end position="18"/>
    </location>
</feature>
<proteinExistence type="inferred from homology"/>
<keyword evidence="15" id="KW-0768">Sushi</keyword>
<keyword evidence="11" id="KW-0393">Immunoglobulin domain</keyword>
<feature type="region of interest" description="Disordered" evidence="17">
    <location>
        <begin position="788"/>
        <end position="809"/>
    </location>
</feature>
<feature type="domain" description="Link" evidence="23">
    <location>
        <begin position="253"/>
        <end position="350"/>
    </location>
</feature>
<dbReference type="SMART" id="SM00406">
    <property type="entry name" value="IGv"/>
    <property type="match status" value="1"/>
</dbReference>
<dbReference type="CDD" id="cd03520">
    <property type="entry name" value="Link_domain_CSPGs_modules_2_4"/>
    <property type="match status" value="2"/>
</dbReference>
<dbReference type="InterPro" id="IPR036179">
    <property type="entry name" value="Ig-like_dom_sf"/>
</dbReference>
<dbReference type="SMART" id="SM00445">
    <property type="entry name" value="LINK"/>
    <property type="match status" value="4"/>
</dbReference>
<evidence type="ECO:0000313" key="24">
    <source>
        <dbReference type="Ensembl" id="ENSDCDP00010031376.1"/>
    </source>
</evidence>
<dbReference type="InterPro" id="IPR016187">
    <property type="entry name" value="CTDL_fold"/>
</dbReference>
<evidence type="ECO:0000256" key="14">
    <source>
        <dbReference type="PROSITE-ProRule" id="PRU00076"/>
    </source>
</evidence>
<dbReference type="GO" id="GO:0005615">
    <property type="term" value="C:extracellular space"/>
    <property type="evidence" value="ECO:0007669"/>
    <property type="project" value="TreeGrafter"/>
</dbReference>
<dbReference type="PROSITE" id="PS50963">
    <property type="entry name" value="LINK_2"/>
    <property type="match status" value="4"/>
</dbReference>
<dbReference type="Gene3D" id="2.10.70.10">
    <property type="entry name" value="Complement Module, domain 1"/>
    <property type="match status" value="1"/>
</dbReference>
<dbReference type="GO" id="GO:0045202">
    <property type="term" value="C:synapse"/>
    <property type="evidence" value="ECO:0007669"/>
    <property type="project" value="TreeGrafter"/>
</dbReference>
<feature type="domain" description="Link" evidence="23">
    <location>
        <begin position="153"/>
        <end position="248"/>
    </location>
</feature>
<dbReference type="Pfam" id="PF00084">
    <property type="entry name" value="Sushi"/>
    <property type="match status" value="1"/>
</dbReference>
<sequence>MISTILLCVWLRVKGTMSDCSRPADPEILSVSIPAAAPLRVLLGGTLVLPCYFQDNTVHDPGAPTIAPLSHRIKWTHVTKEKVTDVLVAMEGTVRVAERYLDRVTMVGYPTTPTDATIKVTELNSNDTGVFRCEVMQGIEDNHDTIEVKVQGIVFHYRAVTSRYTLTFEEAKAACVQNRAAIATPEQLQAAYDNGFHQCDAGWLADQTVRYPIHDPREGCYGDKDELPGVRTYGVREANETYDAYCFAEKMTGKVFYSTSAERFTFEEAAARCSELGARLATTGELYLAWQGGMDVCNAGWLADQSVRYPINVARPQCGGGLLGVRTVYRFPNQTGYPVHESRYEAICYKEGSALPTSDIPICVATVTRVPEVFLTDATTESELKGQVDTLQPEVSPTASAPATQAPLSPPPNASQSINEVIVKVTAQPIRAETGFLIKLRSSDTSPSLVSGVVFHYRSGSSRYAFTFVQAQVACQSVGAAIASPEQLQASYEAGYHQCDAGWLLDQTVRYPIVSPRNKCAGDLEHLPGVRSYGLRPAEERYDVYCFIDKLKGEVFHVSSVEGFTYDGAVTACQERNATLASTGELHAAWNQGFDTCRAGWLADRSVRYPINEPRERCGGGKTGVHTVYLHPNQTGYPDLHARYDAYCFKGNYISGSGVSGDISGSGVSGDTSGFGVSGYISGSGLSGHISGSGLSGDFSGDISGSRPSGDFSAAHLSGDTSGSALIDYVSGSGDGSGIVVSFSGTDSILSGEGSASGTLQEVGEGSTGILIFPSGSGLFSGDLSGSGSSSGISSEESGSSLGFDSGLSGDSSTSSGELDFSGSQIVFIDGKYVEISTALKGVGQELGGGQVDFSGSGTWSASGSGSGISGFGSGFVGGDLNDFGSGEISGSGRASGFSEIVFLGSGFFDHTDRPAVEQEASGLVHFSSGEISGSGGSGDFSSFLPGTSLDSSESTVAKITEASVLVVSTQTQELGKGPKKMIEQSSGGPTSNVTHTSQAPSENETVQGPSALASNLRASKDTHSDQADPGMISNLNPFFRFLSIPAGGDPCSPNPCGTGACSVQDGVGLCQCPPGLSGQTYEQTCEEGWIKFQGSCYLHVPKRETWLDAEQHCRSFNGHLVSIVTPEEQHFVNSHAEDYQWIGLNDKMVENDFRWTDATPLQYVNWRPNQPDNYFNSGEDCVVMIWHGNGQWNDVPCNYHLPFTCKKALCGPPPEVENARMYGNRKERYQANSVIRYRCHEGFTQRRSPVVRCLPDGRWEKPQVECSNFFHSRSTRTLSRSAHRHSS</sequence>
<dbReference type="GO" id="GO:0010001">
    <property type="term" value="P:glial cell differentiation"/>
    <property type="evidence" value="ECO:0007669"/>
    <property type="project" value="TreeGrafter"/>
</dbReference>
<dbReference type="Pfam" id="PF00193">
    <property type="entry name" value="Xlink"/>
    <property type="match status" value="4"/>
</dbReference>
<dbReference type="PANTHER" id="PTHR22804:SF60">
    <property type="entry name" value="AGGRECAN A"/>
    <property type="match status" value="1"/>
</dbReference>
<feature type="region of interest" description="Disordered" evidence="17">
    <location>
        <begin position="385"/>
        <end position="415"/>
    </location>
</feature>
<dbReference type="InterPro" id="IPR000436">
    <property type="entry name" value="Sushi_SCR_CCP_dom"/>
</dbReference>
<comment type="similarity">
    <text evidence="2">Belongs to the aggrecan/versican proteoglycan family.</text>
</comment>
<dbReference type="PROSITE" id="PS50923">
    <property type="entry name" value="SUSHI"/>
    <property type="match status" value="1"/>
</dbReference>
<keyword evidence="8" id="KW-0654">Proteoglycan</keyword>
<dbReference type="SUPFAM" id="SSF48726">
    <property type="entry name" value="Immunoglobulin"/>
    <property type="match status" value="1"/>
</dbReference>
<feature type="region of interest" description="Disordered" evidence="17">
    <location>
        <begin position="973"/>
        <end position="1009"/>
    </location>
</feature>
<feature type="domain" description="C-type lectin" evidence="20">
    <location>
        <begin position="1093"/>
        <end position="1207"/>
    </location>
</feature>
<feature type="domain" description="Link" evidence="23">
    <location>
        <begin position="554"/>
        <end position="650"/>
    </location>
</feature>
<dbReference type="SMART" id="SM00032">
    <property type="entry name" value="CCP"/>
    <property type="match status" value="1"/>
</dbReference>
<evidence type="ECO:0000259" key="22">
    <source>
        <dbReference type="PROSITE" id="PS50923"/>
    </source>
</evidence>
<dbReference type="Ensembl" id="ENSDCDT00010038783.1">
    <property type="protein sequence ID" value="ENSDCDP00010031376.1"/>
    <property type="gene ID" value="ENSDCDG00010019955.1"/>
</dbReference>
<dbReference type="GO" id="GO:0002052">
    <property type="term" value="P:positive regulation of neuroblast proliferation"/>
    <property type="evidence" value="ECO:0007669"/>
    <property type="project" value="TreeGrafter"/>
</dbReference>
<dbReference type="PRINTS" id="PR01265">
    <property type="entry name" value="LINKMODULE"/>
</dbReference>
<dbReference type="SMART" id="SM00409">
    <property type="entry name" value="IG"/>
    <property type="match status" value="1"/>
</dbReference>
<dbReference type="FunFam" id="3.10.100.10:FF:000002">
    <property type="entry name" value="Hyaluronan proteoglycan link protein 1"/>
    <property type="match status" value="2"/>
</dbReference>
<dbReference type="InterPro" id="IPR007110">
    <property type="entry name" value="Ig-like_dom"/>
</dbReference>
<reference evidence="24" key="1">
    <citation type="submission" date="2025-08" db="UniProtKB">
        <authorList>
            <consortium name="Ensembl"/>
        </authorList>
    </citation>
    <scope>IDENTIFICATION</scope>
</reference>
<keyword evidence="9 14" id="KW-1015">Disulfide bond</keyword>
<dbReference type="Pfam" id="PF00059">
    <property type="entry name" value="Lectin_C"/>
    <property type="match status" value="1"/>
</dbReference>
<evidence type="ECO:0000256" key="11">
    <source>
        <dbReference type="ARBA" id="ARBA00023319"/>
    </source>
</evidence>
<dbReference type="SUPFAM" id="SSF57535">
    <property type="entry name" value="Complement control module/SCR domain"/>
    <property type="match status" value="1"/>
</dbReference>
<protein>
    <recommendedName>
        <fullName evidence="12">Aggrecan core protein</fullName>
    </recommendedName>
    <alternativeName>
        <fullName evidence="13">Cartilage-specific proteoglycan core protein</fullName>
    </alternativeName>
</protein>
<evidence type="ECO:0000256" key="1">
    <source>
        <dbReference type="ARBA" id="ARBA00004498"/>
    </source>
</evidence>
<dbReference type="PROSITE" id="PS50041">
    <property type="entry name" value="C_TYPE_LECTIN_2"/>
    <property type="match status" value="1"/>
</dbReference>
<dbReference type="GO" id="GO:0072534">
    <property type="term" value="C:perineuronal net"/>
    <property type="evidence" value="ECO:0007669"/>
    <property type="project" value="TreeGrafter"/>
</dbReference>
<dbReference type="GeneTree" id="ENSGT00940000155971"/>
<dbReference type="InterPro" id="IPR050691">
    <property type="entry name" value="Hyaluronan_bind_Proteoglycan"/>
</dbReference>
<feature type="compositionally biased region" description="Polar residues" evidence="17">
    <location>
        <begin position="984"/>
        <end position="1009"/>
    </location>
</feature>
<feature type="disulfide bond" evidence="16">
    <location>
        <begin position="597"/>
        <end position="618"/>
    </location>
</feature>
<keyword evidence="25" id="KW-1185">Reference proteome</keyword>
<feature type="disulfide bond" evidence="15">
    <location>
        <begin position="1211"/>
        <end position="1254"/>
    </location>
</feature>
<evidence type="ECO:0000256" key="12">
    <source>
        <dbReference type="ARBA" id="ARBA00039399"/>
    </source>
</evidence>
<dbReference type="GO" id="GO:0007155">
    <property type="term" value="P:cell adhesion"/>
    <property type="evidence" value="ECO:0007669"/>
    <property type="project" value="InterPro"/>
</dbReference>
<feature type="compositionally biased region" description="Low complexity" evidence="17">
    <location>
        <begin position="396"/>
        <end position="407"/>
    </location>
</feature>
<evidence type="ECO:0000256" key="18">
    <source>
        <dbReference type="SAM" id="SignalP"/>
    </source>
</evidence>
<evidence type="ECO:0000256" key="8">
    <source>
        <dbReference type="ARBA" id="ARBA00022974"/>
    </source>
</evidence>
<accession>A0AAY4CFJ0</accession>
<dbReference type="PROSITE" id="PS00615">
    <property type="entry name" value="C_TYPE_LECTIN_1"/>
    <property type="match status" value="1"/>
</dbReference>
<feature type="domain" description="Ig-like" evidence="21">
    <location>
        <begin position="26"/>
        <end position="151"/>
    </location>
</feature>
<feature type="disulfide bond" evidence="16">
    <location>
        <begin position="499"/>
        <end position="520"/>
    </location>
</feature>
<evidence type="ECO:0000313" key="25">
    <source>
        <dbReference type="Proteomes" id="UP000694580"/>
    </source>
</evidence>
<gene>
    <name evidence="24" type="primary">LOC114781698</name>
</gene>
<keyword evidence="5" id="KW-0479">Metal-binding</keyword>
<dbReference type="SMART" id="SM00034">
    <property type="entry name" value="CLECT"/>
    <property type="match status" value="1"/>
</dbReference>